<evidence type="ECO:0008006" key="4">
    <source>
        <dbReference type="Google" id="ProtNLM"/>
    </source>
</evidence>
<keyword evidence="3" id="KW-1185">Reference proteome</keyword>
<evidence type="ECO:0000256" key="1">
    <source>
        <dbReference type="SAM" id="Phobius"/>
    </source>
</evidence>
<dbReference type="OrthoDB" id="9816138at2"/>
<dbReference type="EMBL" id="VLKH01000011">
    <property type="protein sequence ID" value="TWH78000.1"/>
    <property type="molecule type" value="Genomic_DNA"/>
</dbReference>
<keyword evidence="1" id="KW-1133">Transmembrane helix</keyword>
<feature type="transmembrane region" description="Helical" evidence="1">
    <location>
        <begin position="179"/>
        <end position="205"/>
    </location>
</feature>
<keyword evidence="1" id="KW-0812">Transmembrane</keyword>
<feature type="transmembrane region" description="Helical" evidence="1">
    <location>
        <begin position="12"/>
        <end position="32"/>
    </location>
</feature>
<feature type="transmembrane region" description="Helical" evidence="1">
    <location>
        <begin position="88"/>
        <end position="115"/>
    </location>
</feature>
<name>A0A562J498_9FIRM</name>
<keyword evidence="1" id="KW-0472">Membrane</keyword>
<organism evidence="2 3">
    <name type="scientific">Sedimentibacter saalensis</name>
    <dbReference type="NCBI Taxonomy" id="130788"/>
    <lineage>
        <taxon>Bacteria</taxon>
        <taxon>Bacillati</taxon>
        <taxon>Bacillota</taxon>
        <taxon>Tissierellia</taxon>
        <taxon>Sedimentibacter</taxon>
    </lineage>
</organism>
<accession>A0A562J498</accession>
<feature type="transmembrane region" description="Helical" evidence="1">
    <location>
        <begin position="225"/>
        <end position="250"/>
    </location>
</feature>
<protein>
    <recommendedName>
        <fullName evidence="4">ABC-2 family transporter</fullName>
    </recommendedName>
</protein>
<evidence type="ECO:0000313" key="3">
    <source>
        <dbReference type="Proteomes" id="UP000315343"/>
    </source>
</evidence>
<proteinExistence type="predicted"/>
<reference evidence="2 3" key="1">
    <citation type="submission" date="2019-07" db="EMBL/GenBank/DDBJ databases">
        <title>Genomic Encyclopedia of Type Strains, Phase I: the one thousand microbial genomes (KMG-I) project.</title>
        <authorList>
            <person name="Kyrpides N."/>
        </authorList>
    </citation>
    <scope>NUCLEOTIDE SEQUENCE [LARGE SCALE GENOMIC DNA]</scope>
    <source>
        <strain evidence="2 3">DSM 13558</strain>
    </source>
</reference>
<dbReference type="Proteomes" id="UP000315343">
    <property type="component" value="Unassembled WGS sequence"/>
</dbReference>
<dbReference type="RefSeq" id="WP_145085960.1">
    <property type="nucleotide sequence ID" value="NZ_DAMBUX010000014.1"/>
</dbReference>
<feature type="transmembrane region" description="Helical" evidence="1">
    <location>
        <begin position="145"/>
        <end position="167"/>
    </location>
</feature>
<evidence type="ECO:0000313" key="2">
    <source>
        <dbReference type="EMBL" id="TWH78000.1"/>
    </source>
</evidence>
<feature type="transmembrane region" description="Helical" evidence="1">
    <location>
        <begin position="38"/>
        <end position="58"/>
    </location>
</feature>
<dbReference type="AlphaFoldDB" id="A0A562J498"/>
<gene>
    <name evidence="2" type="ORF">LY60_03191</name>
</gene>
<comment type="caution">
    <text evidence="2">The sequence shown here is derived from an EMBL/GenBank/DDBJ whole genome shotgun (WGS) entry which is preliminary data.</text>
</comment>
<sequence>MFNLLKYEFIKKYKLISITLISALVLNLYLLTRGIAGSSSFLLLFPLVLSVLYVSDVIRTYSDDLNKKSGYMLFMTPNSGYKIIMSKLAAAVIEGIGMLFIYFLFILINGAFIIYQTRRYVDINEVMNDINTLLSGNIGINLGHVFVFLFAVLVFVIGFIVTVYTAMTIRKSIFSEIKFGGFLSFIIFIGLNWALTYVSGEFYSIVSPEYNSFVNVTTVSASELLVIMFPVIAVSIIQSIILTLCSGYLLEKKINL</sequence>